<feature type="domain" description="DNA polymerase III delta N-terminal" evidence="9">
    <location>
        <begin position="19"/>
        <end position="141"/>
    </location>
</feature>
<dbReference type="GO" id="GO:0009360">
    <property type="term" value="C:DNA polymerase III complex"/>
    <property type="evidence" value="ECO:0007669"/>
    <property type="project" value="InterPro"/>
</dbReference>
<evidence type="ECO:0000256" key="3">
    <source>
        <dbReference type="ARBA" id="ARBA00022679"/>
    </source>
</evidence>
<evidence type="ECO:0000256" key="2">
    <source>
        <dbReference type="ARBA" id="ARBA00017703"/>
    </source>
</evidence>
<dbReference type="PANTHER" id="PTHR34388:SF1">
    <property type="entry name" value="DNA POLYMERASE III SUBUNIT DELTA"/>
    <property type="match status" value="1"/>
</dbReference>
<dbReference type="InterPro" id="IPR048466">
    <property type="entry name" value="DNA_pol3_delta-like_C"/>
</dbReference>
<evidence type="ECO:0000259" key="9">
    <source>
        <dbReference type="Pfam" id="PF06144"/>
    </source>
</evidence>
<protein>
    <recommendedName>
        <fullName evidence="2">DNA polymerase III subunit delta</fullName>
        <ecNumber evidence="1">2.7.7.7</ecNumber>
    </recommendedName>
</protein>
<evidence type="ECO:0000259" key="10">
    <source>
        <dbReference type="Pfam" id="PF21694"/>
    </source>
</evidence>
<dbReference type="Gene3D" id="1.10.8.60">
    <property type="match status" value="1"/>
</dbReference>
<comment type="catalytic activity">
    <reaction evidence="8">
        <text>DNA(n) + a 2'-deoxyribonucleoside 5'-triphosphate = DNA(n+1) + diphosphate</text>
        <dbReference type="Rhea" id="RHEA:22508"/>
        <dbReference type="Rhea" id="RHEA-COMP:17339"/>
        <dbReference type="Rhea" id="RHEA-COMP:17340"/>
        <dbReference type="ChEBI" id="CHEBI:33019"/>
        <dbReference type="ChEBI" id="CHEBI:61560"/>
        <dbReference type="ChEBI" id="CHEBI:173112"/>
        <dbReference type="EC" id="2.7.7.7"/>
    </reaction>
</comment>
<dbReference type="EMBL" id="SGJB01000001">
    <property type="protein sequence ID" value="TQQ85711.1"/>
    <property type="molecule type" value="Genomic_DNA"/>
</dbReference>
<comment type="caution">
    <text evidence="11">The sequence shown here is derived from an EMBL/GenBank/DDBJ whole genome shotgun (WGS) entry which is preliminary data.</text>
</comment>
<dbReference type="InterPro" id="IPR005790">
    <property type="entry name" value="DNA_polIII_delta"/>
</dbReference>
<dbReference type="InterPro" id="IPR010372">
    <property type="entry name" value="DNA_pol3_delta_N"/>
</dbReference>
<keyword evidence="12" id="KW-1185">Reference proteome</keyword>
<dbReference type="Gene3D" id="1.20.272.10">
    <property type="match status" value="1"/>
</dbReference>
<proteinExistence type="inferred from homology"/>
<dbReference type="GO" id="GO:0003887">
    <property type="term" value="F:DNA-directed DNA polymerase activity"/>
    <property type="evidence" value="ECO:0007669"/>
    <property type="project" value="UniProtKB-KW"/>
</dbReference>
<keyword evidence="3 11" id="KW-0808">Transferase</keyword>
<dbReference type="AlphaFoldDB" id="A0A544QYF7"/>
<dbReference type="EC" id="2.7.7.7" evidence="1"/>
<dbReference type="Pfam" id="PF21694">
    <property type="entry name" value="DNA_pol3_delta_C"/>
    <property type="match status" value="1"/>
</dbReference>
<keyword evidence="5" id="KW-0235">DNA replication</keyword>
<dbReference type="GO" id="GO:0006261">
    <property type="term" value="P:DNA-templated DNA replication"/>
    <property type="evidence" value="ECO:0007669"/>
    <property type="project" value="TreeGrafter"/>
</dbReference>
<accession>A0A544QYF7</accession>
<dbReference type="RefSeq" id="WP_142534936.1">
    <property type="nucleotide sequence ID" value="NZ_SGJB01000001.1"/>
</dbReference>
<dbReference type="OrthoDB" id="9775929at2"/>
<dbReference type="Proteomes" id="UP000317863">
    <property type="component" value="Unassembled WGS sequence"/>
</dbReference>
<dbReference type="InterPro" id="IPR008921">
    <property type="entry name" value="DNA_pol3_clamp-load_cplx_C"/>
</dbReference>
<dbReference type="Gene3D" id="3.40.50.300">
    <property type="entry name" value="P-loop containing nucleotide triphosphate hydrolases"/>
    <property type="match status" value="1"/>
</dbReference>
<evidence type="ECO:0000256" key="7">
    <source>
        <dbReference type="ARBA" id="ARBA00034754"/>
    </source>
</evidence>
<dbReference type="SUPFAM" id="SSF48019">
    <property type="entry name" value="post-AAA+ oligomerization domain-like"/>
    <property type="match status" value="1"/>
</dbReference>
<evidence type="ECO:0000313" key="11">
    <source>
        <dbReference type="EMBL" id="TQQ85711.1"/>
    </source>
</evidence>
<evidence type="ECO:0000313" key="12">
    <source>
        <dbReference type="Proteomes" id="UP000317863"/>
    </source>
</evidence>
<comment type="similarity">
    <text evidence="7">Belongs to the DNA polymerase HolA subunit family.</text>
</comment>
<gene>
    <name evidence="11" type="primary">holA</name>
    <name evidence="11" type="ORF">EXD82_00405</name>
</gene>
<sequence>MDYRDIVAKVKVNNFDRLYLFYGKEYYLLEDAVGKFRAGLNPDMLDFNLDIIDGKEVQLDQLLSSIETFPFMDARKVVIVKDFEILTGTRKNFSDSDEKYLLERLENIPETTVLVFIVYGDVDKRKSMFKKIKNTGVVCECRKLEDMELFRWVKREFERMNTVIENAAVAYFIEQLGYRDKNSDMTLTDVKNEIIKVASYTGAGNTVTNDIIEKLSPRKVENNIFRMIDCIGAKNAPEALKIFGDMIFEGEPVLRIMSLISRQFRIILKVKDMKNEKMKPAEMASKLGVQEFVIRNASRQAENFSDSIILEIMNYMVESEYKIKNGMIGDVVSVEMLISRYCIRK</sequence>
<reference evidence="11 12" key="1">
    <citation type="submission" date="2019-02" db="EMBL/GenBank/DDBJ databases">
        <title>Peptostreptococcaceae bacterium ZHW00191 nov., a new bacterium isolated from the human gut.</title>
        <authorList>
            <person name="Zhou H.-W."/>
            <person name="Chen X.-J."/>
        </authorList>
    </citation>
    <scope>NUCLEOTIDE SEQUENCE [LARGE SCALE GENOMIC DNA]</scope>
    <source>
        <strain evidence="11 12">ZHW00191</strain>
    </source>
</reference>
<evidence type="ECO:0000256" key="5">
    <source>
        <dbReference type="ARBA" id="ARBA00022705"/>
    </source>
</evidence>
<keyword evidence="6" id="KW-0239">DNA-directed DNA polymerase</keyword>
<organism evidence="11 12">
    <name type="scientific">Peptacetobacter hominis</name>
    <dbReference type="NCBI Taxonomy" id="2743610"/>
    <lineage>
        <taxon>Bacteria</taxon>
        <taxon>Bacillati</taxon>
        <taxon>Bacillota</taxon>
        <taxon>Clostridia</taxon>
        <taxon>Peptostreptococcales</taxon>
        <taxon>Peptostreptococcaceae</taxon>
        <taxon>Peptacetobacter</taxon>
    </lineage>
</organism>
<dbReference type="InterPro" id="IPR027417">
    <property type="entry name" value="P-loop_NTPase"/>
</dbReference>
<keyword evidence="4 11" id="KW-0548">Nucleotidyltransferase</keyword>
<name>A0A544QYF7_9FIRM</name>
<dbReference type="SUPFAM" id="SSF52540">
    <property type="entry name" value="P-loop containing nucleoside triphosphate hydrolases"/>
    <property type="match status" value="1"/>
</dbReference>
<evidence type="ECO:0000256" key="8">
    <source>
        <dbReference type="ARBA" id="ARBA00049244"/>
    </source>
</evidence>
<evidence type="ECO:0000256" key="1">
    <source>
        <dbReference type="ARBA" id="ARBA00012417"/>
    </source>
</evidence>
<feature type="domain" description="DNA polymerase III delta subunit-like C-terminal" evidence="10">
    <location>
        <begin position="221"/>
        <end position="341"/>
    </location>
</feature>
<dbReference type="Pfam" id="PF06144">
    <property type="entry name" value="DNA_pol3_delta"/>
    <property type="match status" value="1"/>
</dbReference>
<evidence type="ECO:0000256" key="4">
    <source>
        <dbReference type="ARBA" id="ARBA00022695"/>
    </source>
</evidence>
<evidence type="ECO:0000256" key="6">
    <source>
        <dbReference type="ARBA" id="ARBA00022932"/>
    </source>
</evidence>
<dbReference type="PANTHER" id="PTHR34388">
    <property type="entry name" value="DNA POLYMERASE III SUBUNIT DELTA"/>
    <property type="match status" value="1"/>
</dbReference>
<dbReference type="NCBIfam" id="TIGR01128">
    <property type="entry name" value="holA"/>
    <property type="match status" value="1"/>
</dbReference>
<dbReference type="GO" id="GO:0003677">
    <property type="term" value="F:DNA binding"/>
    <property type="evidence" value="ECO:0007669"/>
    <property type="project" value="InterPro"/>
</dbReference>